<dbReference type="Pfam" id="PF08159">
    <property type="entry name" value="NUC153"/>
    <property type="match status" value="1"/>
</dbReference>
<dbReference type="GO" id="GO:0003723">
    <property type="term" value="F:RNA binding"/>
    <property type="evidence" value="ECO:0007669"/>
    <property type="project" value="TreeGrafter"/>
</dbReference>
<dbReference type="PANTHER" id="PTHR12202:SF0">
    <property type="entry name" value="ESF1 HOMOLOG"/>
    <property type="match status" value="1"/>
</dbReference>
<keyword evidence="2" id="KW-0539">Nucleus</keyword>
<evidence type="ECO:0000256" key="3">
    <source>
        <dbReference type="SAM" id="MobiDB-lite"/>
    </source>
</evidence>
<dbReference type="STRING" id="431595.K3WSS7"/>
<reference evidence="5" key="3">
    <citation type="submission" date="2015-02" db="UniProtKB">
        <authorList>
            <consortium name="EnsemblProtists"/>
        </authorList>
    </citation>
    <scope>IDENTIFICATION</scope>
    <source>
        <strain evidence="5">DAOM BR144</strain>
    </source>
</reference>
<evidence type="ECO:0000259" key="4">
    <source>
        <dbReference type="Pfam" id="PF08159"/>
    </source>
</evidence>
<accession>K3WSS7</accession>
<dbReference type="eggNOG" id="KOG2318">
    <property type="taxonomic scope" value="Eukaryota"/>
</dbReference>
<comment type="subcellular location">
    <subcellularLocation>
        <location evidence="1">Nucleus</location>
        <location evidence="1">Nucleolus</location>
    </subcellularLocation>
</comment>
<feature type="compositionally biased region" description="Low complexity" evidence="3">
    <location>
        <begin position="69"/>
        <end position="80"/>
    </location>
</feature>
<dbReference type="InterPro" id="IPR039754">
    <property type="entry name" value="Esf1"/>
</dbReference>
<dbReference type="Proteomes" id="UP000019132">
    <property type="component" value="Unassembled WGS sequence"/>
</dbReference>
<feature type="compositionally biased region" description="Basic and acidic residues" evidence="3">
    <location>
        <begin position="38"/>
        <end position="47"/>
    </location>
</feature>
<evidence type="ECO:0000313" key="6">
    <source>
        <dbReference type="Proteomes" id="UP000019132"/>
    </source>
</evidence>
<protein>
    <recommendedName>
        <fullName evidence="4">NUC153 domain-containing protein</fullName>
    </recommendedName>
</protein>
<proteinExistence type="predicted"/>
<evidence type="ECO:0000256" key="2">
    <source>
        <dbReference type="ARBA" id="ARBA00023242"/>
    </source>
</evidence>
<dbReference type="GO" id="GO:0005730">
    <property type="term" value="C:nucleolus"/>
    <property type="evidence" value="ECO:0007669"/>
    <property type="project" value="UniProtKB-SubCell"/>
</dbReference>
<dbReference type="InParanoid" id="K3WSS7"/>
<feature type="compositionally biased region" description="Basic residues" evidence="3">
    <location>
        <begin position="96"/>
        <end position="112"/>
    </location>
</feature>
<dbReference type="EMBL" id="GL376617">
    <property type="status" value="NOT_ANNOTATED_CDS"/>
    <property type="molecule type" value="Genomic_DNA"/>
</dbReference>
<keyword evidence="6" id="KW-1185">Reference proteome</keyword>
<feature type="region of interest" description="Disordered" evidence="3">
    <location>
        <begin position="31"/>
        <end position="112"/>
    </location>
</feature>
<evidence type="ECO:0000256" key="1">
    <source>
        <dbReference type="ARBA" id="ARBA00004604"/>
    </source>
</evidence>
<feature type="domain" description="NUC153" evidence="4">
    <location>
        <begin position="20"/>
        <end position="48"/>
    </location>
</feature>
<name>K3WSS7_GLOUD</name>
<dbReference type="InterPro" id="IPR012580">
    <property type="entry name" value="NUC153"/>
</dbReference>
<organism evidence="5 6">
    <name type="scientific">Globisporangium ultimum (strain ATCC 200006 / CBS 805.95 / DAOM BR144)</name>
    <name type="common">Pythium ultimum</name>
    <dbReference type="NCBI Taxonomy" id="431595"/>
    <lineage>
        <taxon>Eukaryota</taxon>
        <taxon>Sar</taxon>
        <taxon>Stramenopiles</taxon>
        <taxon>Oomycota</taxon>
        <taxon>Peronosporomycetes</taxon>
        <taxon>Pythiales</taxon>
        <taxon>Pythiaceae</taxon>
        <taxon>Globisporangium</taxon>
    </lineage>
</organism>
<dbReference type="VEuPathDB" id="FungiDB:PYU1_G008005"/>
<dbReference type="GO" id="GO:0006364">
    <property type="term" value="P:rRNA processing"/>
    <property type="evidence" value="ECO:0007669"/>
    <property type="project" value="InterPro"/>
</dbReference>
<reference evidence="6" key="1">
    <citation type="journal article" date="2010" name="Genome Biol.">
        <title>Genome sequence of the necrotrophic plant pathogen Pythium ultimum reveals original pathogenicity mechanisms and effector repertoire.</title>
        <authorList>
            <person name="Levesque C.A."/>
            <person name="Brouwer H."/>
            <person name="Cano L."/>
            <person name="Hamilton J.P."/>
            <person name="Holt C."/>
            <person name="Huitema E."/>
            <person name="Raffaele S."/>
            <person name="Robideau G.P."/>
            <person name="Thines M."/>
            <person name="Win J."/>
            <person name="Zerillo M.M."/>
            <person name="Beakes G.W."/>
            <person name="Boore J.L."/>
            <person name="Busam D."/>
            <person name="Dumas B."/>
            <person name="Ferriera S."/>
            <person name="Fuerstenberg S.I."/>
            <person name="Gachon C.M."/>
            <person name="Gaulin E."/>
            <person name="Govers F."/>
            <person name="Grenville-Briggs L."/>
            <person name="Horner N."/>
            <person name="Hostetler J."/>
            <person name="Jiang R.H."/>
            <person name="Johnson J."/>
            <person name="Krajaejun T."/>
            <person name="Lin H."/>
            <person name="Meijer H.J."/>
            <person name="Moore B."/>
            <person name="Morris P."/>
            <person name="Phuntmart V."/>
            <person name="Puiu D."/>
            <person name="Shetty J."/>
            <person name="Stajich J.E."/>
            <person name="Tripathy S."/>
            <person name="Wawra S."/>
            <person name="van West P."/>
            <person name="Whitty B.R."/>
            <person name="Coutinho P.M."/>
            <person name="Henrissat B."/>
            <person name="Martin F."/>
            <person name="Thomas P.D."/>
            <person name="Tyler B.M."/>
            <person name="De Vries R.P."/>
            <person name="Kamoun S."/>
            <person name="Yandell M."/>
            <person name="Tisserat N."/>
            <person name="Buell C.R."/>
        </authorList>
    </citation>
    <scope>NUCLEOTIDE SEQUENCE</scope>
    <source>
        <strain evidence="6">DAOM:BR144</strain>
    </source>
</reference>
<feature type="compositionally biased region" description="Basic and acidic residues" evidence="3">
    <location>
        <begin position="83"/>
        <end position="95"/>
    </location>
</feature>
<evidence type="ECO:0000313" key="5">
    <source>
        <dbReference type="EnsemblProtists" id="PYU1_T008021"/>
    </source>
</evidence>
<reference evidence="6" key="2">
    <citation type="submission" date="2010-04" db="EMBL/GenBank/DDBJ databases">
        <authorList>
            <person name="Buell R."/>
            <person name="Hamilton J."/>
            <person name="Hostetler J."/>
        </authorList>
    </citation>
    <scope>NUCLEOTIDE SEQUENCE [LARGE SCALE GENOMIC DNA]</scope>
    <source>
        <strain evidence="6">DAOM:BR144</strain>
    </source>
</reference>
<sequence length="112" mass="12468">MKKLEKKTGLQEGFEFDAADPRFGALYAKGSQFQLDPTDPKFKKTEANQKIFQERRKRNEKAGNSGTQPTSAPASSAASTGDSKSELKAIVENLKRKSHQQRKPSVSKKQKL</sequence>
<dbReference type="HOGENOM" id="CLU_2150889_0_0_1"/>
<dbReference type="EnsemblProtists" id="PYU1_T008021">
    <property type="protein sequence ID" value="PYU1_T008021"/>
    <property type="gene ID" value="PYU1_G008005"/>
</dbReference>
<dbReference type="PANTHER" id="PTHR12202">
    <property type="entry name" value="ESF1 HOMOLOG"/>
    <property type="match status" value="1"/>
</dbReference>
<dbReference type="AlphaFoldDB" id="K3WSS7"/>